<dbReference type="Proteomes" id="UP000603865">
    <property type="component" value="Unassembled WGS sequence"/>
</dbReference>
<comment type="caution">
    <text evidence="1">The sequence shown here is derived from an EMBL/GenBank/DDBJ whole genome shotgun (WGS) entry which is preliminary data.</text>
</comment>
<evidence type="ECO:0000313" key="1">
    <source>
        <dbReference type="EMBL" id="GGR00153.1"/>
    </source>
</evidence>
<reference evidence="1" key="2">
    <citation type="submission" date="2020-09" db="EMBL/GenBank/DDBJ databases">
        <authorList>
            <person name="Sun Q."/>
            <person name="Ohkuma M."/>
        </authorList>
    </citation>
    <scope>NUCLEOTIDE SEQUENCE</scope>
    <source>
        <strain evidence="1">JCM 31311</strain>
    </source>
</reference>
<proteinExistence type="predicted"/>
<dbReference type="AlphaFoldDB" id="A0A918F1Z8"/>
<gene>
    <name evidence="1" type="ORF">GCM10008957_11100</name>
</gene>
<dbReference type="RefSeq" id="WP_189088531.1">
    <property type="nucleotide sequence ID" value="NZ_BMQL01000004.1"/>
</dbReference>
<protein>
    <submittedName>
        <fullName evidence="1">Uncharacterized protein</fullName>
    </submittedName>
</protein>
<sequence length="60" mass="6425">MSVTRNYACPVCEGSDPRCYVCQGRGVISEAAAEALEASEQERADIEGVWEDAFDDGGPL</sequence>
<evidence type="ECO:0000313" key="2">
    <source>
        <dbReference type="Proteomes" id="UP000603865"/>
    </source>
</evidence>
<dbReference type="EMBL" id="BMQL01000004">
    <property type="protein sequence ID" value="GGR00153.1"/>
    <property type="molecule type" value="Genomic_DNA"/>
</dbReference>
<reference evidence="1" key="1">
    <citation type="journal article" date="2014" name="Int. J. Syst. Evol. Microbiol.">
        <title>Complete genome sequence of Corynebacterium casei LMG S-19264T (=DSM 44701T), isolated from a smear-ripened cheese.</title>
        <authorList>
            <consortium name="US DOE Joint Genome Institute (JGI-PGF)"/>
            <person name="Walter F."/>
            <person name="Albersmeier A."/>
            <person name="Kalinowski J."/>
            <person name="Ruckert C."/>
        </authorList>
    </citation>
    <scope>NUCLEOTIDE SEQUENCE</scope>
    <source>
        <strain evidence="1">JCM 31311</strain>
    </source>
</reference>
<keyword evidence="2" id="KW-1185">Reference proteome</keyword>
<organism evidence="1 2">
    <name type="scientific">Deinococcus ruber</name>
    <dbReference type="NCBI Taxonomy" id="1848197"/>
    <lineage>
        <taxon>Bacteria</taxon>
        <taxon>Thermotogati</taxon>
        <taxon>Deinococcota</taxon>
        <taxon>Deinococci</taxon>
        <taxon>Deinococcales</taxon>
        <taxon>Deinococcaceae</taxon>
        <taxon>Deinococcus</taxon>
    </lineage>
</organism>
<accession>A0A918F1Z8</accession>
<name>A0A918F1Z8_9DEIO</name>